<comment type="caution">
    <text evidence="1">The sequence shown here is derived from an EMBL/GenBank/DDBJ whole genome shotgun (WGS) entry which is preliminary data.</text>
</comment>
<sequence>MPPKKVCGNPLWLEIQQEAEANDRGEGHAAKSYGRACKSIAACPIAYDNINELLSLQYVGKVMVSKLQKKQKEYYAARGMDVPEPSGGTEREEESVSRNKAGVKRKNGGRGVEDDSEDDGLAEGSAFAMRLQPGEGSSRAAELEARRLKRQRLADNDDDDNDAAVSALLAERQAQNKTRGGKTAAPKVKKAYVPEKNSGSYALLVGLLLRLPDYLQQPLPPLNTSDPEAEDVREDHITQHLLKCQLAKSDLMSAASDHCRISMFTSENGGFHTGWNSMKTLLGKDLVTRRGNPPRFHLTPEGYRCAVSVWQAANAESGGLPAVAVPIEAMGGFEYAVPGVNALAGPGPRTAAASSRATTINAGGASGSGRRKESAYVPVIDEADFMDDFPPMDDFQLSQEIQPVASTSRRGGPRLDEDEDMAFADAGAATLESRTVDGLQFWYIVEIPAKDLGHPAARCYQKWTQSTGLLFTGFILEATAPSVCAGIGGANMSAPDLVDTGRQRPRAGRNASAAGKPVEVSLVSSPIRESPSSQPSVGPSKRLQLSSSAPGGLRDDEAQLLDDLFGTRSKKNTSDVPSRPTFPRPTDAMSRTTSLPTALRAPYIRGRRELGKQAPVFTVRRASMLPKRDGTATATKSNPREVLNDFSARRQVSKKDIPPPEPKPVGDLDFSPLPTSNMNAAYKTPDFTPTPPSRGFPGLTTPTRNDDIGSPPVLVDDIDLPLLDLPDEPLFLPEDDLPLSLLPRSISAPKTSREVSVRAPPVTVPPTQATVTGPSRTDQDFGFEPRDAIIFEPGTYDIILLIDVREVKNKRDEDALRKELSEKGINVEVKNLNLGDMLWIARSRSPHLRADERECVLDYVVERKRLDDLCGSIRDGRYDEQKFRLNNSCLRNVYYIVEQWNIAGYLGPADSGNTTAQAVATARSQTQVTDGFFVKDTHKLSETIEYLRLLTEIIVETHQNAPLHVIPSRHISRGNYNDFQSHLRHRYPATPYYTTLDAYQSLNTKAANRTLRETFARMLLCVKQMSSERVAASLSHWQTPRELYEWVRDKRLKAEAEKDADGIDAAGPQQKGRKKVRGVELVFADTVQGEGRQKIGDQLSRDLMIRDTFKSRNECVLGIYSYMATALDWHAQRKGNDARDTPTRFTLNLGGQVWLSWQGDSTSGVFSI</sequence>
<name>A0ACC2WHY7_9TREE</name>
<accession>A0ACC2WHY7</accession>
<protein>
    <submittedName>
        <fullName evidence="1">Uncharacterized protein</fullName>
    </submittedName>
</protein>
<gene>
    <name evidence="1" type="ORF">QFC20_002831</name>
</gene>
<keyword evidence="2" id="KW-1185">Reference proteome</keyword>
<dbReference type="Proteomes" id="UP001230649">
    <property type="component" value="Unassembled WGS sequence"/>
</dbReference>
<reference evidence="1" key="1">
    <citation type="submission" date="2023-04" db="EMBL/GenBank/DDBJ databases">
        <title>Draft Genome sequencing of Naganishia species isolated from polar environments using Oxford Nanopore Technology.</title>
        <authorList>
            <person name="Leo P."/>
            <person name="Venkateswaran K."/>
        </authorList>
    </citation>
    <scope>NUCLEOTIDE SEQUENCE</scope>
    <source>
        <strain evidence="1">MNA-CCFEE 5262</strain>
    </source>
</reference>
<evidence type="ECO:0000313" key="2">
    <source>
        <dbReference type="Proteomes" id="UP001230649"/>
    </source>
</evidence>
<proteinExistence type="predicted"/>
<organism evidence="1 2">
    <name type="scientific">Naganishia adeliensis</name>
    <dbReference type="NCBI Taxonomy" id="92952"/>
    <lineage>
        <taxon>Eukaryota</taxon>
        <taxon>Fungi</taxon>
        <taxon>Dikarya</taxon>
        <taxon>Basidiomycota</taxon>
        <taxon>Agaricomycotina</taxon>
        <taxon>Tremellomycetes</taxon>
        <taxon>Filobasidiales</taxon>
        <taxon>Filobasidiaceae</taxon>
        <taxon>Naganishia</taxon>
    </lineage>
</organism>
<dbReference type="EMBL" id="JASBWS010000022">
    <property type="protein sequence ID" value="KAJ9110790.1"/>
    <property type="molecule type" value="Genomic_DNA"/>
</dbReference>
<evidence type="ECO:0000313" key="1">
    <source>
        <dbReference type="EMBL" id="KAJ9110790.1"/>
    </source>
</evidence>